<dbReference type="SUPFAM" id="SSF101478">
    <property type="entry name" value="ADP-ribosylglycohydrolase"/>
    <property type="match status" value="1"/>
</dbReference>
<evidence type="ECO:0000313" key="1">
    <source>
        <dbReference type="EMBL" id="MCU6763591.1"/>
    </source>
</evidence>
<name>A0ABT2TPG7_9FIRM</name>
<evidence type="ECO:0000313" key="2">
    <source>
        <dbReference type="Proteomes" id="UP001652442"/>
    </source>
</evidence>
<sequence>MLGAIVGDIAGSRFEWNNHKSKDFEFLTYKCFPTDDSIMTLALAQAILISKPDYSDLSKNAVECMQSIGRNYPDCGYGGAFY</sequence>
<gene>
    <name evidence="1" type="ORF">OCV88_14880</name>
</gene>
<keyword evidence="2" id="KW-1185">Reference proteome</keyword>
<proteinExistence type="predicted"/>
<reference evidence="1 2" key="1">
    <citation type="journal article" date="2021" name="ISME Commun">
        <title>Automated analysis of genomic sequences facilitates high-throughput and comprehensive description of bacteria.</title>
        <authorList>
            <person name="Hitch T.C.A."/>
        </authorList>
    </citation>
    <scope>NUCLEOTIDE SEQUENCE [LARGE SCALE GENOMIC DNA]</scope>
    <source>
        <strain evidence="1 2">Sanger_109</strain>
    </source>
</reference>
<comment type="caution">
    <text evidence="1">The sequence shown here is derived from an EMBL/GenBank/DDBJ whole genome shotgun (WGS) entry which is preliminary data.</text>
</comment>
<dbReference type="Gene3D" id="1.10.4080.10">
    <property type="entry name" value="ADP-ribosylation/Crystallin J1"/>
    <property type="match status" value="1"/>
</dbReference>
<dbReference type="RefSeq" id="WP_262591437.1">
    <property type="nucleotide sequence ID" value="NZ_JAOQJQ010000008.1"/>
</dbReference>
<dbReference type="InterPro" id="IPR036705">
    <property type="entry name" value="Ribosyl_crysJ1_sf"/>
</dbReference>
<accession>A0ABT2TPG7</accession>
<evidence type="ECO:0008006" key="3">
    <source>
        <dbReference type="Google" id="ProtNLM"/>
    </source>
</evidence>
<organism evidence="1 2">
    <name type="scientific">Brotonthovivens ammoniilytica</name>
    <dbReference type="NCBI Taxonomy" id="2981725"/>
    <lineage>
        <taxon>Bacteria</taxon>
        <taxon>Bacillati</taxon>
        <taxon>Bacillota</taxon>
        <taxon>Clostridia</taxon>
        <taxon>Lachnospirales</taxon>
        <taxon>Lachnospiraceae</taxon>
        <taxon>Brotonthovivens</taxon>
    </lineage>
</organism>
<dbReference type="EMBL" id="JAOQJQ010000008">
    <property type="protein sequence ID" value="MCU6763591.1"/>
    <property type="molecule type" value="Genomic_DNA"/>
</dbReference>
<dbReference type="Proteomes" id="UP001652442">
    <property type="component" value="Unassembled WGS sequence"/>
</dbReference>
<protein>
    <recommendedName>
        <fullName evidence="3">ADP-ribosylglycohydrolase</fullName>
    </recommendedName>
</protein>